<dbReference type="PANTHER" id="PTHR16288:SF0">
    <property type="entry name" value="TRNA (GUANINE-N(7)-)-METHYLTRANSFERASE NON-CATALYTIC SUBUNIT WDR4"/>
    <property type="match status" value="1"/>
</dbReference>
<evidence type="ECO:0000256" key="9">
    <source>
        <dbReference type="PROSITE-ProRule" id="PRU00221"/>
    </source>
</evidence>
<dbReference type="GO" id="GO:0043527">
    <property type="term" value="C:tRNA methyltransferase complex"/>
    <property type="evidence" value="ECO:0007669"/>
    <property type="project" value="TreeGrafter"/>
</dbReference>
<keyword evidence="3 8" id="KW-0819">tRNA processing</keyword>
<evidence type="ECO:0000313" key="11">
    <source>
        <dbReference type="EMBL" id="KAK2704316.1"/>
    </source>
</evidence>
<evidence type="ECO:0000313" key="12">
    <source>
        <dbReference type="Proteomes" id="UP001187531"/>
    </source>
</evidence>
<evidence type="ECO:0000256" key="8">
    <source>
        <dbReference type="HAMAP-Rule" id="MF_03056"/>
    </source>
</evidence>
<dbReference type="SMART" id="SM00320">
    <property type="entry name" value="WD40"/>
    <property type="match status" value="2"/>
</dbReference>
<dbReference type="InterPro" id="IPR001680">
    <property type="entry name" value="WD40_rpt"/>
</dbReference>
<keyword evidence="12" id="KW-1185">Reference proteome</keyword>
<comment type="subunit">
    <text evidence="7">Forms a heterodimer with the catalytic subunit Mettl1. Interacts with mei-P26 and weakly interacts with bgcn; required for the function or formation of the mei-P26-bgcn-bam-sxl complex. Interacts with nanos; may be involved in mei-P26-dependent derepression of the BMP signaling pathway. Interacts with Myc; the interaction may be mediated by mei-P26 and may be involved in the regulation of ribosome biogenesis.</text>
</comment>
<dbReference type="HAMAP" id="MF_03056">
    <property type="entry name" value="TRM82"/>
    <property type="match status" value="1"/>
</dbReference>
<keyword evidence="5 8" id="KW-0539">Nucleus</keyword>
<comment type="similarity">
    <text evidence="8">Belongs to the WD repeat TRM82 family.</text>
</comment>
<accession>A0AA88HBB6</accession>
<proteinExistence type="inferred from homology"/>
<dbReference type="PROSITE" id="PS50082">
    <property type="entry name" value="WD_REPEATS_2"/>
    <property type="match status" value="1"/>
</dbReference>
<reference evidence="11" key="1">
    <citation type="submission" date="2023-07" db="EMBL/GenBank/DDBJ databases">
        <title>Chromosome-level genome assembly of Artemia franciscana.</title>
        <authorList>
            <person name="Jo E."/>
        </authorList>
    </citation>
    <scope>NUCLEOTIDE SEQUENCE</scope>
    <source>
        <tissue evidence="11">Whole body</tissue>
    </source>
</reference>
<evidence type="ECO:0000256" key="10">
    <source>
        <dbReference type="SAM" id="MobiDB-lite"/>
    </source>
</evidence>
<dbReference type="PROSITE" id="PS50294">
    <property type="entry name" value="WD_REPEATS_REGION"/>
    <property type="match status" value="1"/>
</dbReference>
<evidence type="ECO:0000256" key="4">
    <source>
        <dbReference type="ARBA" id="ARBA00022737"/>
    </source>
</evidence>
<dbReference type="InterPro" id="IPR015943">
    <property type="entry name" value="WD40/YVTN_repeat-like_dom_sf"/>
</dbReference>
<keyword evidence="2 8" id="KW-0853">WD repeat</keyword>
<dbReference type="GO" id="GO:0106004">
    <property type="term" value="P:tRNA (guanine-N7)-methylation"/>
    <property type="evidence" value="ECO:0007669"/>
    <property type="project" value="UniProtKB-UniRule"/>
</dbReference>
<evidence type="ECO:0000256" key="6">
    <source>
        <dbReference type="ARBA" id="ARBA00093337"/>
    </source>
</evidence>
<dbReference type="AlphaFoldDB" id="A0AA88HBB6"/>
<feature type="repeat" description="WD" evidence="9">
    <location>
        <begin position="159"/>
        <end position="201"/>
    </location>
</feature>
<feature type="region of interest" description="Disordered" evidence="10">
    <location>
        <begin position="345"/>
        <end position="364"/>
    </location>
</feature>
<dbReference type="InterPro" id="IPR028884">
    <property type="entry name" value="Trm82"/>
</dbReference>
<gene>
    <name evidence="11" type="ORF">QYM36_016645</name>
</gene>
<dbReference type="PANTHER" id="PTHR16288">
    <property type="entry name" value="WD40 REPEAT PROTEIN 4"/>
    <property type="match status" value="1"/>
</dbReference>
<protein>
    <recommendedName>
        <fullName evidence="8">tRNA (guanine-N(7)-)-methyltransferase non-catalytic subunit</fullName>
    </recommendedName>
    <alternativeName>
        <fullName evidence="8">WD repeat-containing protein 4 homolog</fullName>
    </alternativeName>
</protein>
<evidence type="ECO:0000256" key="7">
    <source>
        <dbReference type="ARBA" id="ARBA00093542"/>
    </source>
</evidence>
<evidence type="ECO:0000256" key="3">
    <source>
        <dbReference type="ARBA" id="ARBA00022694"/>
    </source>
</evidence>
<comment type="caution">
    <text evidence="11">The sequence shown here is derived from an EMBL/GenBank/DDBJ whole genome shotgun (WGS) entry which is preliminary data.</text>
</comment>
<dbReference type="SUPFAM" id="SSF50978">
    <property type="entry name" value="WD40 repeat-like"/>
    <property type="match status" value="1"/>
</dbReference>
<evidence type="ECO:0000256" key="2">
    <source>
        <dbReference type="ARBA" id="ARBA00022574"/>
    </source>
</evidence>
<dbReference type="EMBL" id="JAVRJZ010000021">
    <property type="protein sequence ID" value="KAK2704315.1"/>
    <property type="molecule type" value="Genomic_DNA"/>
</dbReference>
<keyword evidence="4 8" id="KW-0677">Repeat</keyword>
<dbReference type="Proteomes" id="UP001187531">
    <property type="component" value="Unassembled WGS sequence"/>
</dbReference>
<comment type="pathway">
    <text evidence="8">tRNA modification; N(7)-methylguanine-tRNA biosynthesis.</text>
</comment>
<dbReference type="InterPro" id="IPR036322">
    <property type="entry name" value="WD40_repeat_dom_sf"/>
</dbReference>
<dbReference type="Gene3D" id="2.130.10.10">
    <property type="entry name" value="YVTN repeat-like/Quinoprotein amine dehydrogenase"/>
    <property type="match status" value="1"/>
</dbReference>
<sequence>MEVNRDYAVAVTKSSVVHLSLNLPEVTISSEISLSLSTEKPSIPSIVGVSSDLKRLCIYYDNKNVFGFEISEELSQLFFHTLPKKPSKIIFVDSSAIVIDKAGDVYVISGSESKLLLGHTSILFDVCFTKDNKYILTADRDEKIRVSHFPNSYNIHGFCLGHREFVTSLVMLSEEHDVFASGSGDGTVKIWNIKSCKCLFTIDCSQIVEKSSEKVVIKSLLVTGGMLLIVSENPNALLLYSCEVTDKSAQAQLLCHSEIPSKVAKVLKTTDSVLLLTLHAEKPLLQYKYIDGKLEECELVLQSDLVPRLRETAQMVYKDFSEFYHKRIDNEGEYKLRKDERLGQKRKECQNSESESDAKVFRLS</sequence>
<dbReference type="Pfam" id="PF00400">
    <property type="entry name" value="WD40"/>
    <property type="match status" value="2"/>
</dbReference>
<comment type="subcellular location">
    <subcellularLocation>
        <location evidence="1 8">Nucleus</location>
    </subcellularLocation>
</comment>
<dbReference type="EMBL" id="JAVRJZ010000021">
    <property type="protein sequence ID" value="KAK2704316.1"/>
    <property type="molecule type" value="Genomic_DNA"/>
</dbReference>
<dbReference type="GO" id="GO:0005829">
    <property type="term" value="C:cytosol"/>
    <property type="evidence" value="ECO:0007669"/>
    <property type="project" value="TreeGrafter"/>
</dbReference>
<evidence type="ECO:0000256" key="1">
    <source>
        <dbReference type="ARBA" id="ARBA00004123"/>
    </source>
</evidence>
<dbReference type="GO" id="GO:0005634">
    <property type="term" value="C:nucleus"/>
    <property type="evidence" value="ECO:0007669"/>
    <property type="project" value="UniProtKB-SubCell"/>
</dbReference>
<name>A0AA88HBB6_ARTSF</name>
<comment type="function">
    <text evidence="6">Required for the Mettl1-dependent formation of N(7)-methylguanine at position 46 (m7G46) in tRNA. In the Mettl1-wuho methyltransferase complex, it is required to stabilize and induce conformational changes of the catalytic subunit. Required for binding of nanos mRNA and repression of translation by the mei-P26-bgcn-bam-sxl complex. May cooperate with mei-P26 and nanos to derepress the BMP signaling pathway. May cooperate with mei-P26 to suppress expression of a subset of microRNAs. May cooperate with mei-P26 to regulate bam expression levels in germline cells during gametogenesis. Required to promote mitosis to meiosis transition during gametogenesis. May regulate germline cell division in part by regulating ribosome biogenesis.</text>
</comment>
<evidence type="ECO:0000256" key="5">
    <source>
        <dbReference type="ARBA" id="ARBA00023242"/>
    </source>
</evidence>
<comment type="function">
    <text evidence="8">Required for the formation of N(7)-methylguanine at position 46 (m7G46) in tRNA. In the complex, it is required to stabilize and induce conformational changes of the catalytic subunit.</text>
</comment>
<organism evidence="11 12">
    <name type="scientific">Artemia franciscana</name>
    <name type="common">Brine shrimp</name>
    <name type="synonym">Artemia sanfranciscana</name>
    <dbReference type="NCBI Taxonomy" id="6661"/>
    <lineage>
        <taxon>Eukaryota</taxon>
        <taxon>Metazoa</taxon>
        <taxon>Ecdysozoa</taxon>
        <taxon>Arthropoda</taxon>
        <taxon>Crustacea</taxon>
        <taxon>Branchiopoda</taxon>
        <taxon>Anostraca</taxon>
        <taxon>Artemiidae</taxon>
        <taxon>Artemia</taxon>
    </lineage>
</organism>